<evidence type="ECO:0000313" key="2">
    <source>
        <dbReference type="EMBL" id="MDS3859631.1"/>
    </source>
</evidence>
<gene>
    <name evidence="2" type="ORF">RIF25_02305</name>
</gene>
<dbReference type="Proteomes" id="UP001268256">
    <property type="component" value="Unassembled WGS sequence"/>
</dbReference>
<feature type="region of interest" description="Disordered" evidence="1">
    <location>
        <begin position="118"/>
        <end position="138"/>
    </location>
</feature>
<evidence type="ECO:0000313" key="3">
    <source>
        <dbReference type="Proteomes" id="UP001268256"/>
    </source>
</evidence>
<dbReference type="AlphaFoldDB" id="A0AAE4JV42"/>
<dbReference type="EMBL" id="JAVMIP010000001">
    <property type="protein sequence ID" value="MDS3859631.1"/>
    <property type="molecule type" value="Genomic_DNA"/>
</dbReference>
<protein>
    <submittedName>
        <fullName evidence="2">Uncharacterized protein</fullName>
    </submittedName>
</protein>
<comment type="caution">
    <text evidence="2">The sequence shown here is derived from an EMBL/GenBank/DDBJ whole genome shotgun (WGS) entry which is preliminary data.</text>
</comment>
<organism evidence="2 3">
    <name type="scientific">Pseudocalidococcus azoricus BACA0444</name>
    <dbReference type="NCBI Taxonomy" id="2918990"/>
    <lineage>
        <taxon>Bacteria</taxon>
        <taxon>Bacillati</taxon>
        <taxon>Cyanobacteriota</taxon>
        <taxon>Cyanophyceae</taxon>
        <taxon>Acaryochloridales</taxon>
        <taxon>Thermosynechococcaceae</taxon>
        <taxon>Pseudocalidococcus</taxon>
        <taxon>Pseudocalidococcus azoricus</taxon>
    </lineage>
</organism>
<evidence type="ECO:0000256" key="1">
    <source>
        <dbReference type="SAM" id="MobiDB-lite"/>
    </source>
</evidence>
<proteinExistence type="predicted"/>
<feature type="compositionally biased region" description="Polar residues" evidence="1">
    <location>
        <begin position="127"/>
        <end position="138"/>
    </location>
</feature>
<accession>A0AAE4JV42</accession>
<sequence length="230" mass="24369">MPIKISLLGLIVLVATAVPLISPISANSQPSGIGQFGVDNPLLQRAMNLARQAAERANGGLSQYRAEPAMSGIATQSPFVLNADGSFTFTFLGGKPDQPFSLESIVTVSGDGREVNLDYNGPIKSPRPQTTNPNRTSNSIGEEIRSIQRAMNLARQAGVKANGGLSVYRPDMSMFSLDRAKYVLNDNGTVTFSFLGGSPNAQPTIESVITVALDGSQITIDYNGPIRNPS</sequence>
<dbReference type="RefSeq" id="WP_322876932.1">
    <property type="nucleotide sequence ID" value="NZ_JAVMIP010000001.1"/>
</dbReference>
<keyword evidence="3" id="KW-1185">Reference proteome</keyword>
<reference evidence="3" key="1">
    <citation type="submission" date="2023-07" db="EMBL/GenBank/DDBJ databases">
        <authorList>
            <person name="Luz R."/>
            <person name="Cordeiro R."/>
            <person name="Fonseca A."/>
            <person name="Goncalves V."/>
        </authorList>
    </citation>
    <scope>NUCLEOTIDE SEQUENCE [LARGE SCALE GENOMIC DNA]</scope>
    <source>
        <strain evidence="3">BACA0444</strain>
    </source>
</reference>
<name>A0AAE4JV42_9CYAN</name>